<organism evidence="1 2">
    <name type="scientific">Cymbomonas tetramitiformis</name>
    <dbReference type="NCBI Taxonomy" id="36881"/>
    <lineage>
        <taxon>Eukaryota</taxon>
        <taxon>Viridiplantae</taxon>
        <taxon>Chlorophyta</taxon>
        <taxon>Pyramimonadophyceae</taxon>
        <taxon>Pyramimonadales</taxon>
        <taxon>Pyramimonadaceae</taxon>
        <taxon>Cymbomonas</taxon>
    </lineage>
</organism>
<reference evidence="1 2" key="1">
    <citation type="journal article" date="2015" name="Genome Biol. Evol.">
        <title>Comparative Genomics of a Bacterivorous Green Alga Reveals Evolutionary Causalities and Consequences of Phago-Mixotrophic Mode of Nutrition.</title>
        <authorList>
            <person name="Burns J.A."/>
            <person name="Paasch A."/>
            <person name="Narechania A."/>
            <person name="Kim E."/>
        </authorList>
    </citation>
    <scope>NUCLEOTIDE SEQUENCE [LARGE SCALE GENOMIC DNA]</scope>
    <source>
        <strain evidence="1 2">PLY_AMNH</strain>
    </source>
</reference>
<accession>A0AAE0F4F5</accession>
<dbReference type="SUPFAM" id="SSF54236">
    <property type="entry name" value="Ubiquitin-like"/>
    <property type="match status" value="1"/>
</dbReference>
<dbReference type="InterPro" id="IPR029071">
    <property type="entry name" value="Ubiquitin-like_domsf"/>
</dbReference>
<evidence type="ECO:0000313" key="1">
    <source>
        <dbReference type="EMBL" id="KAK3251393.1"/>
    </source>
</evidence>
<dbReference type="AlphaFoldDB" id="A0AAE0F4F5"/>
<dbReference type="EMBL" id="LGRX02026061">
    <property type="protein sequence ID" value="KAK3251393.1"/>
    <property type="molecule type" value="Genomic_DNA"/>
</dbReference>
<dbReference type="Gene3D" id="3.10.20.90">
    <property type="entry name" value="Phosphatidylinositol 3-kinase Catalytic Subunit, Chain A, domain 1"/>
    <property type="match status" value="1"/>
</dbReference>
<dbReference type="Proteomes" id="UP001190700">
    <property type="component" value="Unassembled WGS sequence"/>
</dbReference>
<evidence type="ECO:0008006" key="3">
    <source>
        <dbReference type="Google" id="ProtNLM"/>
    </source>
</evidence>
<proteinExistence type="predicted"/>
<dbReference type="CDD" id="cd17039">
    <property type="entry name" value="Ubl_ubiquitin_like"/>
    <property type="match status" value="1"/>
</dbReference>
<protein>
    <recommendedName>
        <fullName evidence="3">Ubiquitin-like domain-containing protein</fullName>
    </recommendedName>
</protein>
<comment type="caution">
    <text evidence="1">The sequence shown here is derived from an EMBL/GenBank/DDBJ whole genome shotgun (WGS) entry which is preliminary data.</text>
</comment>
<name>A0AAE0F4F5_9CHLO</name>
<sequence>MAELSTKGDMIQTDLAPNSALTVLSPPSAEECFRDETIEIELLSGHSLQVHVDRADMTIEELKAQIYEQHGIDVHLQRLIQDRRALCNEDIVQASDGVPLQLVYNLRGGGKGKGQIVTIEIATTYQVPEAIQIRCCCYKCGLQQLPDFFKDNICEHMCFWWHQDFGWKECLEKQQCLCAVVDKSGCKQEKSLPKCANCKILLWKCGLQEWNPHRDPCGNLAPVKRGTGQNMLCIKTNDGPSFNDRDASYYACQLSLHSSHLSTIGLHTQEQDYMMKVTQTVRA</sequence>
<keyword evidence="2" id="KW-1185">Reference proteome</keyword>
<gene>
    <name evidence="1" type="ORF">CYMTET_39267</name>
</gene>
<evidence type="ECO:0000313" key="2">
    <source>
        <dbReference type="Proteomes" id="UP001190700"/>
    </source>
</evidence>